<dbReference type="Proteomes" id="UP000005631">
    <property type="component" value="Chromosome"/>
</dbReference>
<reference evidence="1 2" key="1">
    <citation type="journal article" date="2012" name="Stand. Genomic Sci.">
        <title>Genome sequence of the orange-pigmented seawater bacterium Owenweeksia hongkongensis type strain (UST20020801(T)).</title>
        <authorList>
            <person name="Riedel T."/>
            <person name="Held B."/>
            <person name="Nolan M."/>
            <person name="Lucas S."/>
            <person name="Lapidus A."/>
            <person name="Tice H."/>
            <person name="Del Rio T.G."/>
            <person name="Cheng J.F."/>
            <person name="Han C."/>
            <person name="Tapia R."/>
            <person name="Goodwin L.A."/>
            <person name="Pitluck S."/>
            <person name="Liolios K."/>
            <person name="Mavromatis K."/>
            <person name="Pagani I."/>
            <person name="Ivanova N."/>
            <person name="Mikhailova N."/>
            <person name="Pati A."/>
            <person name="Chen A."/>
            <person name="Palaniappan K."/>
            <person name="Rohde M."/>
            <person name="Tindall B.J."/>
            <person name="Detter J.C."/>
            <person name="Goker M."/>
            <person name="Woyke T."/>
            <person name="Bristow J."/>
            <person name="Eisen J.A."/>
            <person name="Markowitz V."/>
            <person name="Hugenholtz P."/>
            <person name="Klenk H.P."/>
            <person name="Kyrpides N.C."/>
        </authorList>
    </citation>
    <scope>NUCLEOTIDE SEQUENCE</scope>
    <source>
        <strain evidence="2">DSM 17368 / JCM 12287 / NRRL B-23963</strain>
    </source>
</reference>
<organism evidence="1 2">
    <name type="scientific">Owenweeksia hongkongensis (strain DSM 17368 / CIP 108786 / JCM 12287 / NRRL B-23963 / UST20020801)</name>
    <dbReference type="NCBI Taxonomy" id="926562"/>
    <lineage>
        <taxon>Bacteria</taxon>
        <taxon>Pseudomonadati</taxon>
        <taxon>Bacteroidota</taxon>
        <taxon>Flavobacteriia</taxon>
        <taxon>Flavobacteriales</taxon>
        <taxon>Owenweeksiaceae</taxon>
        <taxon>Owenweeksia</taxon>
    </lineage>
</organism>
<proteinExistence type="predicted"/>
<dbReference type="RefSeq" id="WP_014201819.1">
    <property type="nucleotide sequence ID" value="NC_016599.1"/>
</dbReference>
<dbReference type="AlphaFoldDB" id="G8R895"/>
<evidence type="ECO:0000313" key="1">
    <source>
        <dbReference type="EMBL" id="AEV32463.1"/>
    </source>
</evidence>
<protein>
    <submittedName>
        <fullName evidence="1">Uncharacterized protein</fullName>
    </submittedName>
</protein>
<name>G8R895_OWEHD</name>
<evidence type="ECO:0000313" key="2">
    <source>
        <dbReference type="Proteomes" id="UP000005631"/>
    </source>
</evidence>
<dbReference type="EMBL" id="CP003156">
    <property type="protein sequence ID" value="AEV32463.1"/>
    <property type="molecule type" value="Genomic_DNA"/>
</dbReference>
<dbReference type="STRING" id="926562.Oweho_1467"/>
<sequence length="128" mass="13778">MKQTLIVAAISAVALVGCSKEEQKIQGNTDESVTSFREMNVPEGFDFAGSKTVTFTSTGNSGLTVGAKGLLTVQTLDGITLLKHNRNLDQDFEMRINIPVGTKELVVVDGPIMKHVKINSPFVNLNSI</sequence>
<accession>G8R895</accession>
<dbReference type="KEGG" id="oho:Oweho_1467"/>
<dbReference type="HOGENOM" id="CLU_1957376_0_0_10"/>
<keyword evidence="2" id="KW-1185">Reference proteome</keyword>
<dbReference type="PROSITE" id="PS51257">
    <property type="entry name" value="PROKAR_LIPOPROTEIN"/>
    <property type="match status" value="1"/>
</dbReference>
<gene>
    <name evidence="1" type="ordered locus">Oweho_1467</name>
</gene>